<comment type="caution">
    <text evidence="2">The sequence shown here is derived from an EMBL/GenBank/DDBJ whole genome shotgun (WGS) entry which is preliminary data.</text>
</comment>
<proteinExistence type="predicted"/>
<feature type="compositionally biased region" description="Polar residues" evidence="1">
    <location>
        <begin position="187"/>
        <end position="196"/>
    </location>
</feature>
<evidence type="ECO:0000313" key="2">
    <source>
        <dbReference type="EMBL" id="KAG7170229.1"/>
    </source>
</evidence>
<feature type="compositionally biased region" description="Acidic residues" evidence="1">
    <location>
        <begin position="129"/>
        <end position="178"/>
    </location>
</feature>
<dbReference type="Proteomes" id="UP000747542">
    <property type="component" value="Unassembled WGS sequence"/>
</dbReference>
<dbReference type="AlphaFoldDB" id="A0A8J5KM12"/>
<dbReference type="EMBL" id="JAHLQT010014752">
    <property type="protein sequence ID" value="KAG7170229.1"/>
    <property type="molecule type" value="Genomic_DNA"/>
</dbReference>
<feature type="region of interest" description="Disordered" evidence="1">
    <location>
        <begin position="1"/>
        <end position="240"/>
    </location>
</feature>
<feature type="compositionally biased region" description="Acidic residues" evidence="1">
    <location>
        <begin position="23"/>
        <end position="41"/>
    </location>
</feature>
<reference evidence="2" key="1">
    <citation type="journal article" date="2021" name="Sci. Adv.">
        <title>The American lobster genome reveals insights on longevity, neural, and immune adaptations.</title>
        <authorList>
            <person name="Polinski J.M."/>
            <person name="Zimin A.V."/>
            <person name="Clark K.F."/>
            <person name="Kohn A.B."/>
            <person name="Sadowski N."/>
            <person name="Timp W."/>
            <person name="Ptitsyn A."/>
            <person name="Khanna P."/>
            <person name="Romanova D.Y."/>
            <person name="Williams P."/>
            <person name="Greenwood S.J."/>
            <person name="Moroz L.L."/>
            <person name="Walt D.R."/>
            <person name="Bodnar A.G."/>
        </authorList>
    </citation>
    <scope>NUCLEOTIDE SEQUENCE</scope>
    <source>
        <strain evidence="2">GMGI-L3</strain>
    </source>
</reference>
<evidence type="ECO:0000256" key="1">
    <source>
        <dbReference type="SAM" id="MobiDB-lite"/>
    </source>
</evidence>
<protein>
    <submittedName>
        <fullName evidence="2">Uncharacterized protein</fullName>
    </submittedName>
</protein>
<sequence>MLPMKRRRTQQLPNTKRTAADQYSDDQDGDLESEESDEERESELPTKSILSSRKGKASKLGGKTGNTDLAKGKKTQPSTQSLGKSDKLINKLVKSKPAVVSHLGNTETVSKSRSTGNELRKATNKESHDSEDDYESDNLDQENDNDDSDQENDNDESDQENDNDDWDEENYSDGSDEESGSKETNKNRIANTPIQQNDDESSSSSSSEKAMVRPAWLIPNRGQTVQKREDTSEESESESD</sequence>
<feature type="compositionally biased region" description="Basic and acidic residues" evidence="1">
    <location>
        <begin position="118"/>
        <end position="128"/>
    </location>
</feature>
<name>A0A8J5KM12_HOMAM</name>
<evidence type="ECO:0000313" key="3">
    <source>
        <dbReference type="Proteomes" id="UP000747542"/>
    </source>
</evidence>
<gene>
    <name evidence="2" type="ORF">Hamer_G026327</name>
</gene>
<keyword evidence="3" id="KW-1185">Reference proteome</keyword>
<organism evidence="2 3">
    <name type="scientific">Homarus americanus</name>
    <name type="common">American lobster</name>
    <dbReference type="NCBI Taxonomy" id="6706"/>
    <lineage>
        <taxon>Eukaryota</taxon>
        <taxon>Metazoa</taxon>
        <taxon>Ecdysozoa</taxon>
        <taxon>Arthropoda</taxon>
        <taxon>Crustacea</taxon>
        <taxon>Multicrustacea</taxon>
        <taxon>Malacostraca</taxon>
        <taxon>Eumalacostraca</taxon>
        <taxon>Eucarida</taxon>
        <taxon>Decapoda</taxon>
        <taxon>Pleocyemata</taxon>
        <taxon>Astacidea</taxon>
        <taxon>Nephropoidea</taxon>
        <taxon>Nephropidae</taxon>
        <taxon>Homarus</taxon>
    </lineage>
</organism>
<feature type="compositionally biased region" description="Polar residues" evidence="1">
    <location>
        <begin position="103"/>
        <end position="117"/>
    </location>
</feature>
<feature type="compositionally biased region" description="Acidic residues" evidence="1">
    <location>
        <begin position="231"/>
        <end position="240"/>
    </location>
</feature>
<accession>A0A8J5KM12</accession>